<dbReference type="OrthoDB" id="9783389at2"/>
<feature type="transmembrane region" description="Helical" evidence="5">
    <location>
        <begin position="113"/>
        <end position="131"/>
    </location>
</feature>
<feature type="transmembrane region" description="Helical" evidence="5">
    <location>
        <begin position="41"/>
        <end position="63"/>
    </location>
</feature>
<evidence type="ECO:0000259" key="6">
    <source>
        <dbReference type="Pfam" id="PF04932"/>
    </source>
</evidence>
<comment type="subcellular location">
    <subcellularLocation>
        <location evidence="1">Membrane</location>
        <topology evidence="1">Multi-pass membrane protein</topology>
    </subcellularLocation>
</comment>
<feature type="transmembrane region" description="Helical" evidence="5">
    <location>
        <begin position="75"/>
        <end position="93"/>
    </location>
</feature>
<feature type="domain" description="O-antigen ligase-related" evidence="6">
    <location>
        <begin position="235"/>
        <end position="378"/>
    </location>
</feature>
<comment type="caution">
    <text evidence="7">The sequence shown here is derived from an EMBL/GenBank/DDBJ whole genome shotgun (WGS) entry which is preliminary data.</text>
</comment>
<evidence type="ECO:0000256" key="4">
    <source>
        <dbReference type="ARBA" id="ARBA00023136"/>
    </source>
</evidence>
<dbReference type="Proteomes" id="UP000267535">
    <property type="component" value="Unassembled WGS sequence"/>
</dbReference>
<dbReference type="Pfam" id="PF04932">
    <property type="entry name" value="Wzy_C"/>
    <property type="match status" value="1"/>
</dbReference>
<keyword evidence="7" id="KW-0436">Ligase</keyword>
<dbReference type="GO" id="GO:0016874">
    <property type="term" value="F:ligase activity"/>
    <property type="evidence" value="ECO:0007669"/>
    <property type="project" value="UniProtKB-KW"/>
</dbReference>
<dbReference type="PANTHER" id="PTHR37422">
    <property type="entry name" value="TEICHURONIC ACID BIOSYNTHESIS PROTEIN TUAE"/>
    <property type="match status" value="1"/>
</dbReference>
<dbReference type="AlphaFoldDB" id="A0A3P1SSN6"/>
<evidence type="ECO:0000256" key="2">
    <source>
        <dbReference type="ARBA" id="ARBA00022692"/>
    </source>
</evidence>
<accession>A0A3P1SSN6</accession>
<dbReference type="InterPro" id="IPR051533">
    <property type="entry name" value="WaaL-like"/>
</dbReference>
<keyword evidence="2 5" id="KW-0812">Transmembrane</keyword>
<evidence type="ECO:0000313" key="7">
    <source>
        <dbReference type="EMBL" id="RRD00204.1"/>
    </source>
</evidence>
<evidence type="ECO:0000256" key="3">
    <source>
        <dbReference type="ARBA" id="ARBA00022989"/>
    </source>
</evidence>
<evidence type="ECO:0000256" key="1">
    <source>
        <dbReference type="ARBA" id="ARBA00004141"/>
    </source>
</evidence>
<dbReference type="EMBL" id="RQXV01000003">
    <property type="protein sequence ID" value="RRD00204.1"/>
    <property type="molecule type" value="Genomic_DNA"/>
</dbReference>
<feature type="transmembrane region" description="Helical" evidence="5">
    <location>
        <begin position="370"/>
        <end position="393"/>
    </location>
</feature>
<feature type="transmembrane region" description="Helical" evidence="5">
    <location>
        <begin position="19"/>
        <end position="35"/>
    </location>
</feature>
<dbReference type="GO" id="GO:0016020">
    <property type="term" value="C:membrane"/>
    <property type="evidence" value="ECO:0007669"/>
    <property type="project" value="UniProtKB-SubCell"/>
</dbReference>
<sequence length="454" mass="50051">MDVAIMLEPAKHSKEYDRWLFFFFIALLIWIPLPLASNKLWASSLLCMVSFSLTAWWLTLFSLNRVEISESLKKSLPIILLLSFAPLWAFAQSLLSSEYLGASIDRSSSLHDAALGVSFILIFCLTLLLASSKSRLKVLAYSLIFSGLFQAVYGSMMSLTGIEYSFFVPKEAYTNLATGTFINRNHLAGYLVLTLSVGIGIMISSLNTSSVSGWRAHSRRLLATLLGPKARLRVMLIIMVAGLVMTHSRMGNTAFFASLAITGVLALILGKHSTRSTIMLISSLIVIDIFVMGTFFGVDKVADRLQNTSEASETRDEVNTYTLDAIQDNLWVGSGAGTYYTNFPQYREYDAGRGFYDHAHNDYFEFASDYGVIVTGCLIAAVLLVFISALRALKSRKNTLMRGLAFSAAMAVIALAIHSTVDFNLQIPANAATFMVILALGQISLYQKNRKVKS</sequence>
<evidence type="ECO:0000313" key="8">
    <source>
        <dbReference type="Proteomes" id="UP000267535"/>
    </source>
</evidence>
<feature type="transmembrane region" description="Helical" evidence="5">
    <location>
        <begin position="253"/>
        <end position="270"/>
    </location>
</feature>
<feature type="transmembrane region" description="Helical" evidence="5">
    <location>
        <begin position="138"/>
        <end position="167"/>
    </location>
</feature>
<proteinExistence type="predicted"/>
<name>A0A3P1SSN6_9GAMM</name>
<keyword evidence="4 5" id="KW-0472">Membrane</keyword>
<protein>
    <submittedName>
        <fullName evidence="7">O-antigen ligase family protein</fullName>
    </submittedName>
</protein>
<feature type="transmembrane region" description="Helical" evidence="5">
    <location>
        <begin position="427"/>
        <end position="446"/>
    </location>
</feature>
<dbReference type="InterPro" id="IPR007016">
    <property type="entry name" value="O-antigen_ligase-rel_domated"/>
</dbReference>
<feature type="transmembrane region" description="Helical" evidence="5">
    <location>
        <begin position="277"/>
        <end position="298"/>
    </location>
</feature>
<feature type="transmembrane region" description="Helical" evidence="5">
    <location>
        <begin position="230"/>
        <end position="247"/>
    </location>
</feature>
<gene>
    <name evidence="7" type="ORF">EHS89_08335</name>
</gene>
<keyword evidence="8" id="KW-1185">Reference proteome</keyword>
<reference evidence="7 8" key="1">
    <citation type="submission" date="2018-11" db="EMBL/GenBank/DDBJ databases">
        <title>The draft genome sequence of Amphritea balenae JAMM 1525T.</title>
        <authorList>
            <person name="Fang Z."/>
            <person name="Zhang Y."/>
            <person name="Han X."/>
        </authorList>
    </citation>
    <scope>NUCLEOTIDE SEQUENCE [LARGE SCALE GENOMIC DNA]</scope>
    <source>
        <strain evidence="7 8">JAMM 1525</strain>
    </source>
</reference>
<feature type="transmembrane region" description="Helical" evidence="5">
    <location>
        <begin position="187"/>
        <end position="209"/>
    </location>
</feature>
<feature type="transmembrane region" description="Helical" evidence="5">
    <location>
        <begin position="400"/>
        <end position="421"/>
    </location>
</feature>
<evidence type="ECO:0000256" key="5">
    <source>
        <dbReference type="SAM" id="Phobius"/>
    </source>
</evidence>
<keyword evidence="3 5" id="KW-1133">Transmembrane helix</keyword>
<dbReference type="PANTHER" id="PTHR37422:SF13">
    <property type="entry name" value="LIPOPOLYSACCHARIDE BIOSYNTHESIS PROTEIN PA4999-RELATED"/>
    <property type="match status" value="1"/>
</dbReference>
<organism evidence="7 8">
    <name type="scientific">Amphritea balenae</name>
    <dbReference type="NCBI Taxonomy" id="452629"/>
    <lineage>
        <taxon>Bacteria</taxon>
        <taxon>Pseudomonadati</taxon>
        <taxon>Pseudomonadota</taxon>
        <taxon>Gammaproteobacteria</taxon>
        <taxon>Oceanospirillales</taxon>
        <taxon>Oceanospirillaceae</taxon>
        <taxon>Amphritea</taxon>
    </lineage>
</organism>